<dbReference type="GO" id="GO:0004534">
    <property type="term" value="F:5'-3' RNA exonuclease activity"/>
    <property type="evidence" value="ECO:0007669"/>
    <property type="project" value="TreeGrafter"/>
</dbReference>
<dbReference type="STRING" id="1121393.SAMN02745216_00047"/>
<name>A0A1M6BQR0_9BACT</name>
<protein>
    <recommendedName>
        <fullName evidence="1">Polymerase/histidinol phosphatase N-terminal domain-containing protein</fullName>
    </recommendedName>
</protein>
<sequence>MIIDLHVHTWPKSQCSQIEPAELVLKAKEIGLDGFCLTEHQALWDLEDVKALAAGHGVKIFRGNEITTAQGDILVFGLEKDVQGVVTARALWKDVEEAGAFAIAAHPFRGFKTFGVGQLEMNLDQAAAKKVFKYVHAIEVRNGKVSDNDNALAAQVADKLGKPGTGGSDAHLIQDLGVHVTIFEQDIKDDAQLLAELHAGRFTAGALP</sequence>
<dbReference type="Pfam" id="PF02811">
    <property type="entry name" value="PHP"/>
    <property type="match status" value="1"/>
</dbReference>
<dbReference type="AlphaFoldDB" id="A0A1M6BQR0"/>
<dbReference type="SUPFAM" id="SSF89550">
    <property type="entry name" value="PHP domain-like"/>
    <property type="match status" value="1"/>
</dbReference>
<dbReference type="GO" id="GO:0035312">
    <property type="term" value="F:5'-3' DNA exonuclease activity"/>
    <property type="evidence" value="ECO:0007669"/>
    <property type="project" value="TreeGrafter"/>
</dbReference>
<dbReference type="SMART" id="SM00481">
    <property type="entry name" value="POLIIIAc"/>
    <property type="match status" value="1"/>
</dbReference>
<keyword evidence="3" id="KW-1185">Reference proteome</keyword>
<dbReference type="Gene3D" id="3.20.20.140">
    <property type="entry name" value="Metal-dependent hydrolases"/>
    <property type="match status" value="1"/>
</dbReference>
<evidence type="ECO:0000313" key="3">
    <source>
        <dbReference type="Proteomes" id="UP000183994"/>
    </source>
</evidence>
<dbReference type="InterPro" id="IPR052018">
    <property type="entry name" value="PHP_domain"/>
</dbReference>
<dbReference type="RefSeq" id="WP_073471752.1">
    <property type="nucleotide sequence ID" value="NZ_FQZU01000001.1"/>
</dbReference>
<dbReference type="InterPro" id="IPR003141">
    <property type="entry name" value="Pol/His_phosphatase_N"/>
</dbReference>
<evidence type="ECO:0000313" key="2">
    <source>
        <dbReference type="EMBL" id="SHI51049.1"/>
    </source>
</evidence>
<dbReference type="CDD" id="cd07432">
    <property type="entry name" value="PHP_HisPPase"/>
    <property type="match status" value="1"/>
</dbReference>
<gene>
    <name evidence="2" type="ORF">SAMN02745216_00047</name>
</gene>
<dbReference type="Proteomes" id="UP000183994">
    <property type="component" value="Unassembled WGS sequence"/>
</dbReference>
<reference evidence="3" key="1">
    <citation type="submission" date="2016-11" db="EMBL/GenBank/DDBJ databases">
        <authorList>
            <person name="Varghese N."/>
            <person name="Submissions S."/>
        </authorList>
    </citation>
    <scope>NUCLEOTIDE SEQUENCE [LARGE SCALE GENOMIC DNA]</scope>
    <source>
        <strain evidence="3">DSM 16219</strain>
    </source>
</reference>
<organism evidence="2 3">
    <name type="scientific">Desulfatibacillum alkenivorans DSM 16219</name>
    <dbReference type="NCBI Taxonomy" id="1121393"/>
    <lineage>
        <taxon>Bacteria</taxon>
        <taxon>Pseudomonadati</taxon>
        <taxon>Thermodesulfobacteriota</taxon>
        <taxon>Desulfobacteria</taxon>
        <taxon>Desulfobacterales</taxon>
        <taxon>Desulfatibacillaceae</taxon>
        <taxon>Desulfatibacillum</taxon>
    </lineage>
</organism>
<dbReference type="InterPro" id="IPR016195">
    <property type="entry name" value="Pol/histidinol_Pase-like"/>
</dbReference>
<dbReference type="OrthoDB" id="9775360at2"/>
<dbReference type="InterPro" id="IPR004013">
    <property type="entry name" value="PHP_dom"/>
</dbReference>
<dbReference type="PANTHER" id="PTHR42924">
    <property type="entry name" value="EXONUCLEASE"/>
    <property type="match status" value="1"/>
</dbReference>
<evidence type="ECO:0000259" key="1">
    <source>
        <dbReference type="SMART" id="SM00481"/>
    </source>
</evidence>
<proteinExistence type="predicted"/>
<dbReference type="EMBL" id="FQZU01000001">
    <property type="protein sequence ID" value="SHI51049.1"/>
    <property type="molecule type" value="Genomic_DNA"/>
</dbReference>
<accession>A0A1M6BQR0</accession>
<feature type="domain" description="Polymerase/histidinol phosphatase N-terminal" evidence="1">
    <location>
        <begin position="3"/>
        <end position="70"/>
    </location>
</feature>
<dbReference type="PANTHER" id="PTHR42924:SF3">
    <property type="entry name" value="POLYMERASE_HISTIDINOL PHOSPHATASE N-TERMINAL DOMAIN-CONTAINING PROTEIN"/>
    <property type="match status" value="1"/>
</dbReference>
<dbReference type="Pfam" id="PF13263">
    <property type="entry name" value="PHP_C"/>
    <property type="match status" value="1"/>
</dbReference>